<evidence type="ECO:0000256" key="4">
    <source>
        <dbReference type="ARBA" id="ARBA00022801"/>
    </source>
</evidence>
<keyword evidence="6" id="KW-0482">Metalloprotease</keyword>
<comment type="cofactor">
    <cofactor evidence="1">
        <name>Zn(2+)</name>
        <dbReference type="ChEBI" id="CHEBI:29105"/>
    </cofactor>
</comment>
<dbReference type="CDD" id="cd06905">
    <property type="entry name" value="M14-like"/>
    <property type="match status" value="1"/>
</dbReference>
<dbReference type="EMBL" id="FNZR01000003">
    <property type="protein sequence ID" value="SEK93614.1"/>
    <property type="molecule type" value="Genomic_DNA"/>
</dbReference>
<dbReference type="Proteomes" id="UP000198916">
    <property type="component" value="Unassembled WGS sequence"/>
</dbReference>
<organism evidence="11 12">
    <name type="scientific">Parapedobacter koreensis</name>
    <dbReference type="NCBI Taxonomy" id="332977"/>
    <lineage>
        <taxon>Bacteria</taxon>
        <taxon>Pseudomonadati</taxon>
        <taxon>Bacteroidota</taxon>
        <taxon>Sphingobacteriia</taxon>
        <taxon>Sphingobacteriales</taxon>
        <taxon>Sphingobacteriaceae</taxon>
        <taxon>Parapedobacter</taxon>
    </lineage>
</organism>
<keyword evidence="12" id="KW-1185">Reference proteome</keyword>
<dbReference type="InterPro" id="IPR000834">
    <property type="entry name" value="Peptidase_M14"/>
</dbReference>
<dbReference type="PANTHER" id="PTHR11705">
    <property type="entry name" value="PROTEASE FAMILY M14 CARBOXYPEPTIDASE A,B"/>
    <property type="match status" value="1"/>
</dbReference>
<evidence type="ECO:0000313" key="12">
    <source>
        <dbReference type="Proteomes" id="UP000198916"/>
    </source>
</evidence>
<evidence type="ECO:0000256" key="1">
    <source>
        <dbReference type="ARBA" id="ARBA00001947"/>
    </source>
</evidence>
<dbReference type="GO" id="GO:0006508">
    <property type="term" value="P:proteolysis"/>
    <property type="evidence" value="ECO:0007669"/>
    <property type="project" value="UniProtKB-KW"/>
</dbReference>
<dbReference type="GO" id="GO:0005615">
    <property type="term" value="C:extracellular space"/>
    <property type="evidence" value="ECO:0007669"/>
    <property type="project" value="TreeGrafter"/>
</dbReference>
<keyword evidence="5" id="KW-0862">Zinc</keyword>
<keyword evidence="9" id="KW-0732">Signal</keyword>
<keyword evidence="4" id="KW-0378">Hydrolase</keyword>
<keyword evidence="3" id="KW-0645">Protease</keyword>
<accession>A0A1H7L456</accession>
<dbReference type="GO" id="GO:0004181">
    <property type="term" value="F:metallocarboxypeptidase activity"/>
    <property type="evidence" value="ECO:0007669"/>
    <property type="project" value="InterPro"/>
</dbReference>
<dbReference type="AlphaFoldDB" id="A0A1H7L456"/>
<proteinExistence type="inferred from homology"/>
<evidence type="ECO:0000256" key="9">
    <source>
        <dbReference type="SAM" id="SignalP"/>
    </source>
</evidence>
<dbReference type="PANTHER" id="PTHR11705:SF143">
    <property type="entry name" value="SLL0236 PROTEIN"/>
    <property type="match status" value="1"/>
</dbReference>
<reference evidence="12" key="1">
    <citation type="submission" date="2016-10" db="EMBL/GenBank/DDBJ databases">
        <authorList>
            <person name="Varghese N."/>
            <person name="Submissions S."/>
        </authorList>
    </citation>
    <scope>NUCLEOTIDE SEQUENCE [LARGE SCALE GENOMIC DNA]</scope>
    <source>
        <strain evidence="12">Jip14</strain>
    </source>
</reference>
<comment type="similarity">
    <text evidence="2 7">Belongs to the peptidase M14 family.</text>
</comment>
<evidence type="ECO:0000259" key="10">
    <source>
        <dbReference type="PROSITE" id="PS52035"/>
    </source>
</evidence>
<keyword evidence="11" id="KW-0121">Carboxypeptidase</keyword>
<protein>
    <submittedName>
        <fullName evidence="11">Zinc carboxypeptidase</fullName>
    </submittedName>
</protein>
<evidence type="ECO:0000256" key="3">
    <source>
        <dbReference type="ARBA" id="ARBA00022670"/>
    </source>
</evidence>
<dbReference type="Gene3D" id="3.40.630.10">
    <property type="entry name" value="Zn peptidases"/>
    <property type="match status" value="1"/>
</dbReference>
<dbReference type="GO" id="GO:0008270">
    <property type="term" value="F:zinc ion binding"/>
    <property type="evidence" value="ECO:0007669"/>
    <property type="project" value="InterPro"/>
</dbReference>
<feature type="domain" description="Peptidase M14" evidence="10">
    <location>
        <begin position="23"/>
        <end position="387"/>
    </location>
</feature>
<feature type="chain" id="PRO_5011628413" evidence="9">
    <location>
        <begin position="21"/>
        <end position="557"/>
    </location>
</feature>
<evidence type="ECO:0000313" key="11">
    <source>
        <dbReference type="EMBL" id="SEK93614.1"/>
    </source>
</evidence>
<feature type="signal peptide" evidence="9">
    <location>
        <begin position="1"/>
        <end position="20"/>
    </location>
</feature>
<gene>
    <name evidence="11" type="ORF">SAMN05421740_10331</name>
</gene>
<dbReference type="SUPFAM" id="SSF53187">
    <property type="entry name" value="Zn-dependent exopeptidases"/>
    <property type="match status" value="1"/>
</dbReference>
<dbReference type="RefSeq" id="WP_090604375.1">
    <property type="nucleotide sequence ID" value="NZ_FNZR01000003.1"/>
</dbReference>
<feature type="region of interest" description="Disordered" evidence="8">
    <location>
        <begin position="281"/>
        <end position="303"/>
    </location>
</feature>
<dbReference type="STRING" id="332977.SAMN05421740_10331"/>
<evidence type="ECO:0000256" key="8">
    <source>
        <dbReference type="SAM" id="MobiDB-lite"/>
    </source>
</evidence>
<dbReference type="OrthoDB" id="5294005at2"/>
<evidence type="ECO:0000256" key="7">
    <source>
        <dbReference type="PROSITE-ProRule" id="PRU01379"/>
    </source>
</evidence>
<dbReference type="PROSITE" id="PS52035">
    <property type="entry name" value="PEPTIDASE_M14"/>
    <property type="match status" value="1"/>
</dbReference>
<evidence type="ECO:0000256" key="6">
    <source>
        <dbReference type="ARBA" id="ARBA00023049"/>
    </source>
</evidence>
<dbReference type="Pfam" id="PF00246">
    <property type="entry name" value="Peptidase_M14"/>
    <property type="match status" value="1"/>
</dbReference>
<sequence length="557" mass="60212">MKKILLSLCVALLCGGSLRAQSNYSNRQQLAQRVNTLAKSYPQYVKTQSLAKTVGGSDIWMVTIGTGQTDQKPAIAVVGGVEGKHLLGVELAIGFAEKLLAGAVADSVRQLLDEQTFYVFPNMSPDATEQYFAALQYERSGNANKADYDRDGQTGEDGYDDLDGDGKITFVRVEDATGTHILNPDDPRSLIPADLAKGQAGQYLLFAEGIDNDKDGQFNEDGEEGIHFNKNATYRYRNFLPGAGEHAVSEVENRALFDFLYDAFNVYAVVAFGPYNNLSTPEQVGRSGGDEQPQLGRRPGGRKITSWSAQDAKANVFVSEQYNKITGTTGAPKTVAGEGSFAEWAYYHYGRFSFSTPGWWVPSVKADSTGRARGMGSSASDPVGAYLKWAASEGITNNFTEWKAIEHPDFPGKRVEVGGIHPFVLTNPPYALVDGIVGKHTDFVIALAGMAPKVDVLDLKTEKLDNGLTRVSLKVFNSGLLPNLTQVGERSYFLKRIAVNVQTTGNQQVLSGRKSQTLDAIGGRETVELSWLVQGSGKLSIKAGSVSSGTKTVEVTL</sequence>
<evidence type="ECO:0000256" key="5">
    <source>
        <dbReference type="ARBA" id="ARBA00022833"/>
    </source>
</evidence>
<name>A0A1H7L456_9SPHI</name>
<comment type="caution">
    <text evidence="7">Lacks conserved residue(s) required for the propagation of feature annotation.</text>
</comment>
<dbReference type="SMART" id="SM00631">
    <property type="entry name" value="Zn_pept"/>
    <property type="match status" value="1"/>
</dbReference>
<evidence type="ECO:0000256" key="2">
    <source>
        <dbReference type="ARBA" id="ARBA00005988"/>
    </source>
</evidence>